<dbReference type="EMBL" id="AUZM01000109">
    <property type="protein sequence ID" value="ERT04270.1"/>
    <property type="molecule type" value="Genomic_DNA"/>
</dbReference>
<reference evidence="1 2" key="1">
    <citation type="journal article" date="2013" name="Front. Microbiol.">
        <title>Comparative genomic analyses of the cyanobacterium, Lyngbya aestuarii BL J, a powerful hydrogen producer.</title>
        <authorList>
            <person name="Kothari A."/>
            <person name="Vaughn M."/>
            <person name="Garcia-Pichel F."/>
        </authorList>
    </citation>
    <scope>NUCLEOTIDE SEQUENCE [LARGE SCALE GENOMIC DNA]</scope>
    <source>
        <strain evidence="1 2">BL J</strain>
    </source>
</reference>
<dbReference type="AlphaFoldDB" id="U7QB47"/>
<name>U7QB47_9CYAN</name>
<gene>
    <name evidence="1" type="ORF">M595_5790</name>
</gene>
<comment type="caution">
    <text evidence="1">The sequence shown here is derived from an EMBL/GenBank/DDBJ whole genome shotgun (WGS) entry which is preliminary data.</text>
</comment>
<organism evidence="1 2">
    <name type="scientific">Lyngbya aestuarii BL J</name>
    <dbReference type="NCBI Taxonomy" id="1348334"/>
    <lineage>
        <taxon>Bacteria</taxon>
        <taxon>Bacillati</taxon>
        <taxon>Cyanobacteriota</taxon>
        <taxon>Cyanophyceae</taxon>
        <taxon>Oscillatoriophycideae</taxon>
        <taxon>Oscillatoriales</taxon>
        <taxon>Microcoleaceae</taxon>
        <taxon>Lyngbya</taxon>
    </lineage>
</organism>
<proteinExistence type="predicted"/>
<evidence type="ECO:0000313" key="1">
    <source>
        <dbReference type="EMBL" id="ERT04270.1"/>
    </source>
</evidence>
<accession>U7QB47</accession>
<dbReference type="RefSeq" id="WP_023069463.1">
    <property type="nucleotide sequence ID" value="NZ_AUZM01000109.1"/>
</dbReference>
<protein>
    <submittedName>
        <fullName evidence="1">Uncharacterized protein</fullName>
    </submittedName>
</protein>
<dbReference type="Proteomes" id="UP000017127">
    <property type="component" value="Unassembled WGS sequence"/>
</dbReference>
<sequence length="201" mass="22607">MSYGEFTLERVVKTFNLTLSEQVNLFVEIPEVECSSFLLQTLEYNVPLALAISTEKARSELIIAPILLELRRQLQDQISLFSGTEFNVAPELGLNGTCDFIISREREFLFVRSPVVTLVEAKKENINSGLGQCIAEMIAAQLFNEREGNQIQSIYGVVTSGNIWKFLKLNKQVISIDLVEYYLRDLTKIMGILVHGASQLG</sequence>
<keyword evidence="2" id="KW-1185">Reference proteome</keyword>
<dbReference type="OrthoDB" id="518124at2"/>
<evidence type="ECO:0000313" key="2">
    <source>
        <dbReference type="Proteomes" id="UP000017127"/>
    </source>
</evidence>
<dbReference type="PATRIC" id="fig|1348334.3.peg.5556"/>